<protein>
    <recommendedName>
        <fullName evidence="4">DUF4219 domain-containing protein</fullName>
    </recommendedName>
</protein>
<proteinExistence type="predicted"/>
<dbReference type="AlphaFoldDB" id="A0A7J7C5P5"/>
<dbReference type="PROSITE" id="PS50088">
    <property type="entry name" value="ANK_REPEAT"/>
    <property type="match status" value="1"/>
</dbReference>
<evidence type="ECO:0008006" key="4">
    <source>
        <dbReference type="Google" id="ProtNLM"/>
    </source>
</evidence>
<dbReference type="InterPro" id="IPR002110">
    <property type="entry name" value="Ankyrin_rpt"/>
</dbReference>
<dbReference type="PROSITE" id="PS50297">
    <property type="entry name" value="ANK_REP_REGION"/>
    <property type="match status" value="1"/>
</dbReference>
<dbReference type="Pfam" id="PF12796">
    <property type="entry name" value="Ank_2"/>
    <property type="match status" value="1"/>
</dbReference>
<dbReference type="Gene3D" id="1.25.40.20">
    <property type="entry name" value="Ankyrin repeat-containing domain"/>
    <property type="match status" value="1"/>
</dbReference>
<comment type="caution">
    <text evidence="2">The sequence shown here is derived from an EMBL/GenBank/DDBJ whole genome shotgun (WGS) entry which is preliminary data.</text>
</comment>
<dbReference type="PANTHER" id="PTHR24121">
    <property type="entry name" value="NO MECHANORECEPTOR POTENTIAL C, ISOFORM D-RELATED"/>
    <property type="match status" value="1"/>
</dbReference>
<feature type="repeat" description="ANK" evidence="1">
    <location>
        <begin position="145"/>
        <end position="167"/>
    </location>
</feature>
<dbReference type="Proteomes" id="UP000593562">
    <property type="component" value="Unassembled WGS sequence"/>
</dbReference>
<keyword evidence="1" id="KW-0040">ANK repeat</keyword>
<dbReference type="SMART" id="SM00248">
    <property type="entry name" value="ANK"/>
    <property type="match status" value="4"/>
</dbReference>
<reference evidence="2 3" key="1">
    <citation type="journal article" date="2020" name="Nat. Commun.">
        <title>Genome of Tripterygium wilfordii and identification of cytochrome P450 involved in triptolide biosynthesis.</title>
        <authorList>
            <person name="Tu L."/>
            <person name="Su P."/>
            <person name="Zhang Z."/>
            <person name="Gao L."/>
            <person name="Wang J."/>
            <person name="Hu T."/>
            <person name="Zhou J."/>
            <person name="Zhang Y."/>
            <person name="Zhao Y."/>
            <person name="Liu Y."/>
            <person name="Song Y."/>
            <person name="Tong Y."/>
            <person name="Lu Y."/>
            <person name="Yang J."/>
            <person name="Xu C."/>
            <person name="Jia M."/>
            <person name="Peters R.J."/>
            <person name="Huang L."/>
            <person name="Gao W."/>
        </authorList>
    </citation>
    <scope>NUCLEOTIDE SEQUENCE [LARGE SCALE GENOMIC DNA]</scope>
    <source>
        <strain evidence="3">cv. XIE 37</strain>
        <tissue evidence="2">Leaf</tissue>
    </source>
</reference>
<dbReference type="SUPFAM" id="SSF48403">
    <property type="entry name" value="Ankyrin repeat"/>
    <property type="match status" value="1"/>
</dbReference>
<evidence type="ECO:0000313" key="2">
    <source>
        <dbReference type="EMBL" id="KAF5729422.1"/>
    </source>
</evidence>
<dbReference type="PANTHER" id="PTHR24121:SF16">
    <property type="entry name" value="NON-SPECIFIC SERINE_THREONINE PROTEIN KINASE"/>
    <property type="match status" value="1"/>
</dbReference>
<keyword evidence="3" id="KW-1185">Reference proteome</keyword>
<sequence length="319" mass="35675">MAPTMPIVAEVLREDNYEDWSDVVRDYLMSHDLWWGIIDGSREVADFERLEKKNAAALHAIKTSCSPHIMSDLKKKNKQNSDLKIAKNLWNALKDKVVKVHPGADHALFHQFVPLQKAINKGDLDGVKKFLSHNPDARNAKISSTGMTATHLATLAGHVEIVKELIKGMSEELEKENNDGDTALCMAAYNGKTKIAQLLVEKHFALIGFPTPSELIPVSIACMRGHKEATHFLYSVTAEHFKDFGKNNIILLNDAVFNNMFDIALDIVKNEPHGLGTKSCERCHSALVTLSSMPAAFSSSTRFSFWQRLIYQCQYLSLP</sequence>
<evidence type="ECO:0000256" key="1">
    <source>
        <dbReference type="PROSITE-ProRule" id="PRU00023"/>
    </source>
</evidence>
<gene>
    <name evidence="2" type="ORF">HS088_TW21G01587</name>
</gene>
<dbReference type="EMBL" id="JAAARO010000021">
    <property type="protein sequence ID" value="KAF5729422.1"/>
    <property type="molecule type" value="Genomic_DNA"/>
</dbReference>
<evidence type="ECO:0000313" key="3">
    <source>
        <dbReference type="Proteomes" id="UP000593562"/>
    </source>
</evidence>
<dbReference type="InterPro" id="IPR036770">
    <property type="entry name" value="Ankyrin_rpt-contain_sf"/>
</dbReference>
<accession>A0A7J7C5P5</accession>
<organism evidence="2 3">
    <name type="scientific">Tripterygium wilfordii</name>
    <name type="common">Thunder God vine</name>
    <dbReference type="NCBI Taxonomy" id="458696"/>
    <lineage>
        <taxon>Eukaryota</taxon>
        <taxon>Viridiplantae</taxon>
        <taxon>Streptophyta</taxon>
        <taxon>Embryophyta</taxon>
        <taxon>Tracheophyta</taxon>
        <taxon>Spermatophyta</taxon>
        <taxon>Magnoliopsida</taxon>
        <taxon>eudicotyledons</taxon>
        <taxon>Gunneridae</taxon>
        <taxon>Pentapetalae</taxon>
        <taxon>rosids</taxon>
        <taxon>fabids</taxon>
        <taxon>Celastrales</taxon>
        <taxon>Celastraceae</taxon>
        <taxon>Tripterygium</taxon>
    </lineage>
</organism>
<dbReference type="InParanoid" id="A0A7J7C5P5"/>
<name>A0A7J7C5P5_TRIWF</name>